<gene>
    <name evidence="4" type="ORF">A2Z24_02375</name>
</gene>
<evidence type="ECO:0000259" key="2">
    <source>
        <dbReference type="Pfam" id="PF00675"/>
    </source>
</evidence>
<dbReference type="PANTHER" id="PTHR11851">
    <property type="entry name" value="METALLOPROTEASE"/>
    <property type="match status" value="1"/>
</dbReference>
<evidence type="ECO:0000259" key="3">
    <source>
        <dbReference type="Pfam" id="PF05193"/>
    </source>
</evidence>
<dbReference type="EMBL" id="MHCT01000018">
    <property type="protein sequence ID" value="OGY25904.1"/>
    <property type="molecule type" value="Genomic_DNA"/>
</dbReference>
<dbReference type="SUPFAM" id="SSF63411">
    <property type="entry name" value="LuxS/MPP-like metallohydrolase"/>
    <property type="match status" value="2"/>
</dbReference>
<evidence type="ECO:0000313" key="5">
    <source>
        <dbReference type="Proteomes" id="UP000177588"/>
    </source>
</evidence>
<dbReference type="Gene3D" id="3.30.830.10">
    <property type="entry name" value="Metalloenzyme, LuxS/M16 peptidase-like"/>
    <property type="match status" value="2"/>
</dbReference>
<dbReference type="GO" id="GO:0046872">
    <property type="term" value="F:metal ion binding"/>
    <property type="evidence" value="ECO:0007669"/>
    <property type="project" value="InterPro"/>
</dbReference>
<dbReference type="InterPro" id="IPR011765">
    <property type="entry name" value="Pept_M16_N"/>
</dbReference>
<dbReference type="PANTHER" id="PTHR11851:SF49">
    <property type="entry name" value="MITOCHONDRIAL-PROCESSING PEPTIDASE SUBUNIT ALPHA"/>
    <property type="match status" value="1"/>
</dbReference>
<feature type="domain" description="Peptidase M16 C-terminal" evidence="3">
    <location>
        <begin position="167"/>
        <end position="341"/>
    </location>
</feature>
<evidence type="ECO:0000313" key="4">
    <source>
        <dbReference type="EMBL" id="OGY25904.1"/>
    </source>
</evidence>
<evidence type="ECO:0000256" key="1">
    <source>
        <dbReference type="ARBA" id="ARBA00007261"/>
    </source>
</evidence>
<dbReference type="InterPro" id="IPR050361">
    <property type="entry name" value="MPP/UQCRC_Complex"/>
</dbReference>
<organism evidence="4 5">
    <name type="scientific">Candidatus Woykebacteria bacterium RBG_16_44_10</name>
    <dbReference type="NCBI Taxonomy" id="1802597"/>
    <lineage>
        <taxon>Bacteria</taxon>
        <taxon>Candidatus Woykeibacteriota</taxon>
    </lineage>
</organism>
<dbReference type="STRING" id="1802597.A2Z24_02375"/>
<comment type="similarity">
    <text evidence="1">Belongs to the peptidase M16 family.</text>
</comment>
<protein>
    <recommendedName>
        <fullName evidence="6">Peptidase M16</fullName>
    </recommendedName>
</protein>
<dbReference type="AlphaFoldDB" id="A0A1G1WE24"/>
<dbReference type="InterPro" id="IPR007863">
    <property type="entry name" value="Peptidase_M16_C"/>
</dbReference>
<name>A0A1G1WE24_9BACT</name>
<dbReference type="Pfam" id="PF05193">
    <property type="entry name" value="Peptidase_M16_C"/>
    <property type="match status" value="1"/>
</dbReference>
<comment type="caution">
    <text evidence="4">The sequence shown here is derived from an EMBL/GenBank/DDBJ whole genome shotgun (WGS) entry which is preliminary data.</text>
</comment>
<dbReference type="Pfam" id="PF00675">
    <property type="entry name" value="Peptidase_M16"/>
    <property type="match status" value="1"/>
</dbReference>
<proteinExistence type="inferred from homology"/>
<evidence type="ECO:0008006" key="6">
    <source>
        <dbReference type="Google" id="ProtNLM"/>
    </source>
</evidence>
<feature type="domain" description="Peptidase M16 N-terminal" evidence="2">
    <location>
        <begin position="14"/>
        <end position="155"/>
    </location>
</feature>
<sequence length="422" mass="47522">MDQKLLRLPNNLNVLSTQLPSTKSVTVLILVGTGSRYENKIINGVAHFAEHMFFKGTKKRPTALDISTLIDGIGGEFNAFTSKEYTGYFVKASAEKVDLVLDVLSDMLLNSKFDQEEIDRERGVIFEELRMYLDTPVRHIHDVYEQLLFGDQPLGWDIVGSLESLKNINRKEFLEFKNSYYNPENMLVSIAGGIKHSDIENYTKNYLGNLENKKTATYNKVKISQNKPAVKLSEKKTEQAHLAIGVRSYPRGHKNRYIAAVLNTILGSSMSSRLFIELRERRGLAYYVRAGIEEYHDAGSFVASAGVPPKKIGEAIKVILDEFNKITGEKVGEKELKKTKEHIKGRLILELEDSREVAALFGSQQLLEGKVRSVEEIFTKIDAVSAEDIKKVAADIFKNEALNLAIIGPYKDEGKFVKILKL</sequence>
<reference evidence="4 5" key="1">
    <citation type="journal article" date="2016" name="Nat. Commun.">
        <title>Thousands of microbial genomes shed light on interconnected biogeochemical processes in an aquifer system.</title>
        <authorList>
            <person name="Anantharaman K."/>
            <person name="Brown C.T."/>
            <person name="Hug L.A."/>
            <person name="Sharon I."/>
            <person name="Castelle C.J."/>
            <person name="Probst A.J."/>
            <person name="Thomas B.C."/>
            <person name="Singh A."/>
            <person name="Wilkins M.J."/>
            <person name="Karaoz U."/>
            <person name="Brodie E.L."/>
            <person name="Williams K.H."/>
            <person name="Hubbard S.S."/>
            <person name="Banfield J.F."/>
        </authorList>
    </citation>
    <scope>NUCLEOTIDE SEQUENCE [LARGE SCALE GENOMIC DNA]</scope>
</reference>
<dbReference type="InterPro" id="IPR011249">
    <property type="entry name" value="Metalloenz_LuxS/M16"/>
</dbReference>
<accession>A0A1G1WE24</accession>
<dbReference type="Proteomes" id="UP000177588">
    <property type="component" value="Unassembled WGS sequence"/>
</dbReference>